<organism evidence="2 3">
    <name type="scientific">Linnemannia gamsii</name>
    <dbReference type="NCBI Taxonomy" id="64522"/>
    <lineage>
        <taxon>Eukaryota</taxon>
        <taxon>Fungi</taxon>
        <taxon>Fungi incertae sedis</taxon>
        <taxon>Mucoromycota</taxon>
        <taxon>Mortierellomycotina</taxon>
        <taxon>Mortierellomycetes</taxon>
        <taxon>Mortierellales</taxon>
        <taxon>Mortierellaceae</taxon>
        <taxon>Linnemannia</taxon>
    </lineage>
</organism>
<keyword evidence="3" id="KW-1185">Reference proteome</keyword>
<gene>
    <name evidence="2" type="ORF">BGZ96_006342</name>
</gene>
<feature type="region of interest" description="Disordered" evidence="1">
    <location>
        <begin position="290"/>
        <end position="359"/>
    </location>
</feature>
<name>A0ABQ7K3C3_9FUNG</name>
<feature type="compositionally biased region" description="Acidic residues" evidence="1">
    <location>
        <begin position="336"/>
        <end position="359"/>
    </location>
</feature>
<evidence type="ECO:0000313" key="2">
    <source>
        <dbReference type="EMBL" id="KAG0290191.1"/>
    </source>
</evidence>
<dbReference type="EMBL" id="JAAAIM010000306">
    <property type="protein sequence ID" value="KAG0290191.1"/>
    <property type="molecule type" value="Genomic_DNA"/>
</dbReference>
<sequence length="359" mass="40686">MSGIINARMSGARDLFGKETLDLIKTQCLQPHISNPSEQLQKILVPLQEAFETGGTERLTDVIEAALGVEAMARIKGVNTDPLKRRILDAVRHICLKKPSKVMSEGELVEVWSYVLGALTGYKLSLRSGELTSKATRWQRLLMQQEYDVDAGSATYGRKLDLQCRAEEHELNNSEFKVDSASEQQVEVQYRKNLRVNQAMMLYLKDQIGMSLKDLDVLALDVHGLSAVLFALKYNGDVFVSDLATKHMLRLPDSTASWKLFLRGNTLSVLLAYVKHLLDLTERIEEQELKHEEEARTADRCTPEREPRPLGGFTFLSPSKKKSKTNPRQAQKEEVHDDETDEDLVQDDECDDFQEFSED</sequence>
<protein>
    <submittedName>
        <fullName evidence="2">Uncharacterized protein</fullName>
    </submittedName>
</protein>
<reference evidence="2 3" key="1">
    <citation type="journal article" date="2020" name="Fungal Divers.">
        <title>Resolving the Mortierellaceae phylogeny through synthesis of multi-gene phylogenetics and phylogenomics.</title>
        <authorList>
            <person name="Vandepol N."/>
            <person name="Liber J."/>
            <person name="Desiro A."/>
            <person name="Na H."/>
            <person name="Kennedy M."/>
            <person name="Barry K."/>
            <person name="Grigoriev I.V."/>
            <person name="Miller A.N."/>
            <person name="O'Donnell K."/>
            <person name="Stajich J.E."/>
            <person name="Bonito G."/>
        </authorList>
    </citation>
    <scope>NUCLEOTIDE SEQUENCE [LARGE SCALE GENOMIC DNA]</scope>
    <source>
        <strain evidence="2 3">AD045</strain>
    </source>
</reference>
<evidence type="ECO:0000313" key="3">
    <source>
        <dbReference type="Proteomes" id="UP001194696"/>
    </source>
</evidence>
<evidence type="ECO:0000256" key="1">
    <source>
        <dbReference type="SAM" id="MobiDB-lite"/>
    </source>
</evidence>
<proteinExistence type="predicted"/>
<comment type="caution">
    <text evidence="2">The sequence shown here is derived from an EMBL/GenBank/DDBJ whole genome shotgun (WGS) entry which is preliminary data.</text>
</comment>
<dbReference type="Proteomes" id="UP001194696">
    <property type="component" value="Unassembled WGS sequence"/>
</dbReference>
<accession>A0ABQ7K3C3</accession>
<feature type="compositionally biased region" description="Basic and acidic residues" evidence="1">
    <location>
        <begin position="290"/>
        <end position="308"/>
    </location>
</feature>